<keyword evidence="4" id="KW-0614">Plasmid</keyword>
<dbReference type="AlphaFoldDB" id="W6IB87"/>
<dbReference type="Proteomes" id="UP000013968">
    <property type="component" value="Plasmid pXL100"/>
</dbReference>
<feature type="domain" description="MobA/VirD2-like nuclease" evidence="3">
    <location>
        <begin position="83"/>
        <end position="179"/>
    </location>
</feature>
<feature type="transmembrane region" description="Helical" evidence="2">
    <location>
        <begin position="410"/>
        <end position="430"/>
    </location>
</feature>
<proteinExistence type="predicted"/>
<keyword evidence="2" id="KW-1133">Transmembrane helix</keyword>
<reference evidence="4 5" key="1">
    <citation type="journal article" date="2014" name="BMC Genomics">
        <title>Complete genome sequence and comparative genomic analyses of the vancomycin-producing Amycolatopsis orientalis.</title>
        <authorList>
            <person name="Xu L."/>
            <person name="Huang H."/>
            <person name="Wei W."/>
            <person name="Zhong Y."/>
            <person name="Tang B."/>
            <person name="Yuan H."/>
            <person name="Zhu L."/>
            <person name="Huang W."/>
            <person name="Ge M."/>
            <person name="Yang S."/>
            <person name="Zheng H."/>
            <person name="Jiang W."/>
            <person name="Chen D."/>
            <person name="Zhao G.P."/>
            <person name="Zhao W."/>
        </authorList>
    </citation>
    <scope>NUCLEOTIDE SEQUENCE [LARGE SCALE GENOMIC DNA]</scope>
    <source>
        <strain evidence="4 5">HCCB10007</strain>
        <plasmid evidence="4 5">pXL100</plasmid>
    </source>
</reference>
<dbReference type="KEGG" id="aoi:AORI_P011"/>
<evidence type="ECO:0000313" key="5">
    <source>
        <dbReference type="Proteomes" id="UP000013968"/>
    </source>
</evidence>
<keyword evidence="2" id="KW-0472">Membrane</keyword>
<evidence type="ECO:0000256" key="1">
    <source>
        <dbReference type="SAM" id="MobiDB-lite"/>
    </source>
</evidence>
<evidence type="ECO:0000259" key="3">
    <source>
        <dbReference type="Pfam" id="PF03432"/>
    </source>
</evidence>
<dbReference type="HOGENOM" id="CLU_029419_1_0_11"/>
<keyword evidence="5" id="KW-1185">Reference proteome</keyword>
<name>W6IB87_9PSEU</name>
<geneLocation type="plasmid" evidence="4 5">
    <name>pXL100</name>
</geneLocation>
<dbReference type="Pfam" id="PF03432">
    <property type="entry name" value="Relaxase"/>
    <property type="match status" value="1"/>
</dbReference>
<dbReference type="EMBL" id="CP003411">
    <property type="protein sequence ID" value="AHJ58526.1"/>
    <property type="molecule type" value="Genomic_DNA"/>
</dbReference>
<protein>
    <recommendedName>
        <fullName evidence="3">MobA/VirD2-like nuclease domain-containing protein</fullName>
    </recommendedName>
</protein>
<dbReference type="InterPro" id="IPR005094">
    <property type="entry name" value="Endonuclease_MobA/VirD2"/>
</dbReference>
<feature type="region of interest" description="Disordered" evidence="1">
    <location>
        <begin position="67"/>
        <end position="89"/>
    </location>
</feature>
<feature type="region of interest" description="Disordered" evidence="1">
    <location>
        <begin position="181"/>
        <end position="211"/>
    </location>
</feature>
<evidence type="ECO:0000256" key="2">
    <source>
        <dbReference type="SAM" id="Phobius"/>
    </source>
</evidence>
<dbReference type="RefSeq" id="WP_024264304.1">
    <property type="nucleotide sequence ID" value="NC_023497.1"/>
</dbReference>
<accession>W6IB87</accession>
<evidence type="ECO:0000313" key="4">
    <source>
        <dbReference type="EMBL" id="AHJ58526.1"/>
    </source>
</evidence>
<sequence>MIGRVVRGWRAHGLIAYLFGPGRHHEHTQQHTIASWDGCPHLHQPPQTALGRFDVGGLVAALTAPAAAAGVPQQPPGDRDGGQRTQGPVWHCSLRTAPEDRELSDTEWSEVVADLLDRTGIAGRDDPGACRWVAVRHATDHVHVAAVLVRQDTLRRVHPRRDYQRVRETCLAAEQRYGLRPTTPADKTAPRTATRAEHEKAARRHRPEASRDRLRRIVRAAAARATGPDEFLELLDANGTVRVRTRQGVDGQLLGYAVAAGGDYIRWDEADEGDNLVWFGGRSLASDLSATRLTERWASAPAPVGDQERLSVAEKRAVWAAAPEAVDHARAAVADGHDVDGVAHAAGDMLLILSHLHGDSRPALVRAADEFERAARTPGRGQPARWSRAAIELRSTSWRLARTGGDRGHAVAALALVLALAGLVAEIAAWRAQRHQAVAAAAAHRASEALTIRAAELATKVPSRVSTGKPRSHEPAMQQDQNKKPARLGMQPAHLQRTAAVPPAPRGPVR</sequence>
<organism evidence="4 5">
    <name type="scientific">Amycolatopsis keratiniphila</name>
    <dbReference type="NCBI Taxonomy" id="129921"/>
    <lineage>
        <taxon>Bacteria</taxon>
        <taxon>Bacillati</taxon>
        <taxon>Actinomycetota</taxon>
        <taxon>Actinomycetes</taxon>
        <taxon>Pseudonocardiales</taxon>
        <taxon>Pseudonocardiaceae</taxon>
        <taxon>Amycolatopsis</taxon>
        <taxon>Amycolatopsis japonica group</taxon>
    </lineage>
</organism>
<keyword evidence="2" id="KW-0812">Transmembrane</keyword>
<feature type="region of interest" description="Disordered" evidence="1">
    <location>
        <begin position="461"/>
        <end position="510"/>
    </location>
</feature>
<gene>
    <name evidence="4" type="ORF">AORI_P011</name>
</gene>